<dbReference type="AlphaFoldDB" id="A0A0F6AHC4"/>
<dbReference type="EMBL" id="AUXW01000023">
    <property type="protein sequence ID" value="KKE85607.1"/>
    <property type="molecule type" value="Genomic_DNA"/>
</dbReference>
<proteinExistence type="predicted"/>
<accession>A0A0F6AHC4</accession>
<protein>
    <submittedName>
        <fullName evidence="1">Uncharacterized protein</fullName>
    </submittedName>
</protein>
<evidence type="ECO:0000313" key="1">
    <source>
        <dbReference type="EMBL" id="KKE85607.1"/>
    </source>
</evidence>
<evidence type="ECO:0000313" key="2">
    <source>
        <dbReference type="Proteomes" id="UP000033434"/>
    </source>
</evidence>
<dbReference type="PATRIC" id="fig|1129367.4.peg.350"/>
<sequence>MYKNFSNYIGLKIKSSRFGLIVNLDTLELMPY</sequence>
<dbReference type="Proteomes" id="UP000033434">
    <property type="component" value="Unassembled WGS sequence"/>
</dbReference>
<gene>
    <name evidence="1" type="ORF">N479_25670</name>
</gene>
<organism evidence="1 2">
    <name type="scientific">Pseudoalteromonas luteoviolacea S4054</name>
    <dbReference type="NCBI Taxonomy" id="1129367"/>
    <lineage>
        <taxon>Bacteria</taxon>
        <taxon>Pseudomonadati</taxon>
        <taxon>Pseudomonadota</taxon>
        <taxon>Gammaproteobacteria</taxon>
        <taxon>Alteromonadales</taxon>
        <taxon>Pseudoalteromonadaceae</taxon>
        <taxon>Pseudoalteromonas</taxon>
    </lineage>
</organism>
<reference evidence="1 2" key="1">
    <citation type="journal article" date="2015" name="BMC Genomics">
        <title>Genome mining reveals unlocked bioactive potential of marine Gram-negative bacteria.</title>
        <authorList>
            <person name="Machado H."/>
            <person name="Sonnenschein E.C."/>
            <person name="Melchiorsen J."/>
            <person name="Gram L."/>
        </authorList>
    </citation>
    <scope>NUCLEOTIDE SEQUENCE [LARGE SCALE GENOMIC DNA]</scope>
    <source>
        <strain evidence="1 2">S4054</strain>
    </source>
</reference>
<name>A0A0F6AHC4_9GAMM</name>
<comment type="caution">
    <text evidence="1">The sequence shown here is derived from an EMBL/GenBank/DDBJ whole genome shotgun (WGS) entry which is preliminary data.</text>
</comment>